<sequence>MRCKQRNQICTFDNLLLALIDRNSQVTIREVRGK</sequence>
<name>A0A0A8Y8Z1_ARUDO</name>
<organism evidence="1">
    <name type="scientific">Arundo donax</name>
    <name type="common">Giant reed</name>
    <name type="synonym">Donax arundinaceus</name>
    <dbReference type="NCBI Taxonomy" id="35708"/>
    <lineage>
        <taxon>Eukaryota</taxon>
        <taxon>Viridiplantae</taxon>
        <taxon>Streptophyta</taxon>
        <taxon>Embryophyta</taxon>
        <taxon>Tracheophyta</taxon>
        <taxon>Spermatophyta</taxon>
        <taxon>Magnoliopsida</taxon>
        <taxon>Liliopsida</taxon>
        <taxon>Poales</taxon>
        <taxon>Poaceae</taxon>
        <taxon>PACMAD clade</taxon>
        <taxon>Arundinoideae</taxon>
        <taxon>Arundineae</taxon>
        <taxon>Arundo</taxon>
    </lineage>
</organism>
<reference evidence="1" key="1">
    <citation type="submission" date="2014-09" db="EMBL/GenBank/DDBJ databases">
        <authorList>
            <person name="Magalhaes I.L.F."/>
            <person name="Oliveira U."/>
            <person name="Santos F.R."/>
            <person name="Vidigal T.H.D.A."/>
            <person name="Brescovit A.D."/>
            <person name="Santos A.J."/>
        </authorList>
    </citation>
    <scope>NUCLEOTIDE SEQUENCE</scope>
    <source>
        <tissue evidence="1">Shoot tissue taken approximately 20 cm above the soil surface</tissue>
    </source>
</reference>
<dbReference type="EMBL" id="GBRH01276150">
    <property type="protein sequence ID" value="JAD21745.1"/>
    <property type="molecule type" value="Transcribed_RNA"/>
</dbReference>
<reference evidence="1" key="2">
    <citation type="journal article" date="2015" name="Data Brief">
        <title>Shoot transcriptome of the giant reed, Arundo donax.</title>
        <authorList>
            <person name="Barrero R.A."/>
            <person name="Guerrero F.D."/>
            <person name="Moolhuijzen P."/>
            <person name="Goolsby J.A."/>
            <person name="Tidwell J."/>
            <person name="Bellgard S.E."/>
            <person name="Bellgard M.I."/>
        </authorList>
    </citation>
    <scope>NUCLEOTIDE SEQUENCE</scope>
    <source>
        <tissue evidence="1">Shoot tissue taken approximately 20 cm above the soil surface</tissue>
    </source>
</reference>
<dbReference type="AlphaFoldDB" id="A0A0A8Y8Z1"/>
<accession>A0A0A8Y8Z1</accession>
<protein>
    <submittedName>
        <fullName evidence="1">Uncharacterized protein</fullName>
    </submittedName>
</protein>
<evidence type="ECO:0000313" key="1">
    <source>
        <dbReference type="EMBL" id="JAD21745.1"/>
    </source>
</evidence>
<proteinExistence type="predicted"/>